<name>A0A679JI69_VARPD</name>
<dbReference type="EMBL" id="LR743507">
    <property type="protein sequence ID" value="CAA2108498.1"/>
    <property type="molecule type" value="Genomic_DNA"/>
</dbReference>
<dbReference type="Pfam" id="PF00665">
    <property type="entry name" value="rve"/>
    <property type="match status" value="1"/>
</dbReference>
<evidence type="ECO:0000313" key="3">
    <source>
        <dbReference type="EMBL" id="CAA2108498.1"/>
    </source>
</evidence>
<keyword evidence="1" id="KW-0175">Coiled coil</keyword>
<dbReference type="RefSeq" id="WP_339092506.1">
    <property type="nucleotide sequence ID" value="NZ_LR743507.1"/>
</dbReference>
<dbReference type="GO" id="GO:0015074">
    <property type="term" value="P:DNA integration"/>
    <property type="evidence" value="ECO:0007669"/>
    <property type="project" value="InterPro"/>
</dbReference>
<dbReference type="PANTHER" id="PTHR46889">
    <property type="entry name" value="TRANSPOSASE INSF FOR INSERTION SEQUENCE IS3B-RELATED"/>
    <property type="match status" value="1"/>
</dbReference>
<accession>A0A679JI69</accession>
<sequence length="422" mass="48045">MESGIKRTQSDYTLAFKLSVVDQVEKGELTYKQAQERYGIQGRSTVLVWLRKHGRQSWGSASCRLPMPVPIKNSASPSAAPLTPEQRIKALEVQLREANEKAQLFEAVLDVLKKDYGVRVVKSLRASPLAKARPGLSVLRACRHWGVSRQAYYQQLQHQQQCRARSDTVIELVRSVRLRQPRLGARKLHHLLKQPLHQANASLGRDALLDVLREAHMLVQPRRAYHKTTDSHHRLRRHPNLLKQGPDQVRPTGSEQVWVADITYLPTDQGFVYLSLVTDAWSRKIVGHHVHDSLHTEQVSRALKVALKGRKTGQMLVHHSDRGIQYCSNDYQEIHRRHGIACSMTDGYDCYQNALAERVNGILKMEFLLHRPADLTQASRMVQQAVQIYNQERPHLSLKLKTPDEVHRASVAGWIKPAVCPS</sequence>
<gene>
    <name evidence="3" type="ORF">VVAX_05007</name>
</gene>
<feature type="domain" description="Integrase catalytic" evidence="2">
    <location>
        <begin position="247"/>
        <end position="411"/>
    </location>
</feature>
<dbReference type="Gene3D" id="3.30.420.10">
    <property type="entry name" value="Ribonuclease H-like superfamily/Ribonuclease H"/>
    <property type="match status" value="1"/>
</dbReference>
<dbReference type="AlphaFoldDB" id="A0A679JI69"/>
<dbReference type="InterPro" id="IPR010921">
    <property type="entry name" value="Trp_repressor/repl_initiator"/>
</dbReference>
<feature type="coiled-coil region" evidence="1">
    <location>
        <begin position="88"/>
        <end position="115"/>
    </location>
</feature>
<dbReference type="InterPro" id="IPR012337">
    <property type="entry name" value="RNaseH-like_sf"/>
</dbReference>
<proteinExistence type="predicted"/>
<dbReference type="SUPFAM" id="SSF53098">
    <property type="entry name" value="Ribonuclease H-like"/>
    <property type="match status" value="1"/>
</dbReference>
<dbReference type="NCBIfam" id="NF033516">
    <property type="entry name" value="transpos_IS3"/>
    <property type="match status" value="1"/>
</dbReference>
<dbReference type="Gene3D" id="1.10.10.10">
    <property type="entry name" value="Winged helix-like DNA-binding domain superfamily/Winged helix DNA-binding domain"/>
    <property type="match status" value="1"/>
</dbReference>
<organism evidence="3">
    <name type="scientific">Variovorax paradoxus</name>
    <dbReference type="NCBI Taxonomy" id="34073"/>
    <lineage>
        <taxon>Bacteria</taxon>
        <taxon>Pseudomonadati</taxon>
        <taxon>Pseudomonadota</taxon>
        <taxon>Betaproteobacteria</taxon>
        <taxon>Burkholderiales</taxon>
        <taxon>Comamonadaceae</taxon>
        <taxon>Variovorax</taxon>
    </lineage>
</organism>
<dbReference type="PROSITE" id="PS50994">
    <property type="entry name" value="INTEGRASE"/>
    <property type="match status" value="1"/>
</dbReference>
<dbReference type="SUPFAM" id="SSF48295">
    <property type="entry name" value="TrpR-like"/>
    <property type="match status" value="1"/>
</dbReference>
<dbReference type="InterPro" id="IPR036388">
    <property type="entry name" value="WH-like_DNA-bd_sf"/>
</dbReference>
<dbReference type="PANTHER" id="PTHR46889:SF5">
    <property type="entry name" value="INTEGRASE PROTEIN"/>
    <property type="match status" value="1"/>
</dbReference>
<dbReference type="InterPro" id="IPR001584">
    <property type="entry name" value="Integrase_cat-core"/>
</dbReference>
<dbReference type="GO" id="GO:0043565">
    <property type="term" value="F:sequence-specific DNA binding"/>
    <property type="evidence" value="ECO:0007669"/>
    <property type="project" value="InterPro"/>
</dbReference>
<protein>
    <recommendedName>
        <fullName evidence="2">Integrase catalytic domain-containing protein</fullName>
    </recommendedName>
</protein>
<reference evidence="3" key="1">
    <citation type="submission" date="2019-12" db="EMBL/GenBank/DDBJ databases">
        <authorList>
            <person name="Cremers G."/>
        </authorList>
    </citation>
    <scope>NUCLEOTIDE SEQUENCE</scope>
    <source>
        <strain evidence="3">Vvax</strain>
    </source>
</reference>
<evidence type="ECO:0000259" key="2">
    <source>
        <dbReference type="PROSITE" id="PS50994"/>
    </source>
</evidence>
<evidence type="ECO:0000256" key="1">
    <source>
        <dbReference type="SAM" id="Coils"/>
    </source>
</evidence>
<dbReference type="InterPro" id="IPR048020">
    <property type="entry name" value="Transpos_IS3"/>
</dbReference>
<dbReference type="InterPro" id="IPR050900">
    <property type="entry name" value="Transposase_IS3/IS150/IS904"/>
</dbReference>
<dbReference type="InterPro" id="IPR036397">
    <property type="entry name" value="RNaseH_sf"/>
</dbReference>